<proteinExistence type="predicted"/>
<evidence type="ECO:0000313" key="2">
    <source>
        <dbReference type="EMBL" id="REC94929.1"/>
    </source>
</evidence>
<keyword evidence="1" id="KW-0472">Membrane</keyword>
<dbReference type="Pfam" id="PF07963">
    <property type="entry name" value="N_methyl"/>
    <property type="match status" value="1"/>
</dbReference>
<organism evidence="2 3">
    <name type="scientific">Kushneria indalinina DSM 14324</name>
    <dbReference type="NCBI Taxonomy" id="1122140"/>
    <lineage>
        <taxon>Bacteria</taxon>
        <taxon>Pseudomonadati</taxon>
        <taxon>Pseudomonadota</taxon>
        <taxon>Gammaproteobacteria</taxon>
        <taxon>Oceanospirillales</taxon>
        <taxon>Halomonadaceae</taxon>
        <taxon>Kushneria</taxon>
    </lineage>
</organism>
<evidence type="ECO:0000256" key="1">
    <source>
        <dbReference type="SAM" id="Phobius"/>
    </source>
</evidence>
<dbReference type="OrthoDB" id="6194160at2"/>
<dbReference type="RefSeq" id="WP_115854017.1">
    <property type="nucleotide sequence ID" value="NZ_QRDJ01000007.1"/>
</dbReference>
<dbReference type="Proteomes" id="UP000256334">
    <property type="component" value="Unassembled WGS sequence"/>
</dbReference>
<comment type="caution">
    <text evidence="2">The sequence shown here is derived from an EMBL/GenBank/DDBJ whole genome shotgun (WGS) entry which is preliminary data.</text>
</comment>
<dbReference type="NCBIfam" id="TIGR02532">
    <property type="entry name" value="IV_pilin_GFxxxE"/>
    <property type="match status" value="1"/>
</dbReference>
<dbReference type="EMBL" id="QRDJ01000007">
    <property type="protein sequence ID" value="REC94929.1"/>
    <property type="molecule type" value="Genomic_DNA"/>
</dbReference>
<dbReference type="InterPro" id="IPR012902">
    <property type="entry name" value="N_methyl_site"/>
</dbReference>
<evidence type="ECO:0000313" key="3">
    <source>
        <dbReference type="Proteomes" id="UP000256334"/>
    </source>
</evidence>
<sequence>MRPVIRHDQAGFGLLEPLIAMLIIGIAAMGLLALTTRNMQQSTLSHERSMALGQASNLMEQLWTGLCTLPDQGFVTIESQWREQMRSPAANPLLQPHWAAAIKHSPVDGELFYRVEATIFWGGREQSRHQVDLITILPRVECS</sequence>
<name>A0A3D9DX25_9GAMM</name>
<keyword evidence="1" id="KW-1133">Transmembrane helix</keyword>
<dbReference type="AlphaFoldDB" id="A0A3D9DX25"/>
<keyword evidence="3" id="KW-1185">Reference proteome</keyword>
<keyword evidence="1" id="KW-0812">Transmembrane</keyword>
<protein>
    <submittedName>
        <fullName evidence="2">Prepilin-type N-terminal cleavage/methylation domain-containing protein</fullName>
    </submittedName>
</protein>
<gene>
    <name evidence="2" type="ORF">C8D72_1759</name>
</gene>
<accession>A0A3D9DX25</accession>
<feature type="transmembrane region" description="Helical" evidence="1">
    <location>
        <begin position="12"/>
        <end position="34"/>
    </location>
</feature>
<reference evidence="2 3" key="1">
    <citation type="submission" date="2018-07" db="EMBL/GenBank/DDBJ databases">
        <title>Genomic Encyclopedia of Type Strains, Phase IV (KMG-IV): sequencing the most valuable type-strain genomes for metagenomic binning, comparative biology and taxonomic classification.</title>
        <authorList>
            <person name="Goeker M."/>
        </authorList>
    </citation>
    <scope>NUCLEOTIDE SEQUENCE [LARGE SCALE GENOMIC DNA]</scope>
    <source>
        <strain evidence="2 3">DSM 14324</strain>
    </source>
</reference>